<dbReference type="AlphaFoldDB" id="A0A976QSN1"/>
<name>A0A976QSN1_THEOR</name>
<gene>
    <name evidence="2" type="ORF">MACJ_002400</name>
</gene>
<dbReference type="EMBL" id="CP056066">
    <property type="protein sequence ID" value="UKJ89153.2"/>
    <property type="molecule type" value="Genomic_DNA"/>
</dbReference>
<proteinExistence type="predicted"/>
<dbReference type="OrthoDB" id="10369136at2759"/>
<feature type="region of interest" description="Disordered" evidence="1">
    <location>
        <begin position="178"/>
        <end position="197"/>
    </location>
</feature>
<reference evidence="2" key="1">
    <citation type="submission" date="2022-07" db="EMBL/GenBank/DDBJ databases">
        <title>Evaluation of T. orientalis genome assembly methods using nanopore sequencing and analysis of variation between genomes.</title>
        <authorList>
            <person name="Yam J."/>
            <person name="Micallef M.L."/>
            <person name="Liu M."/>
            <person name="Djordjevic S.P."/>
            <person name="Bogema D.R."/>
            <person name="Jenkins C."/>
        </authorList>
    </citation>
    <scope>NUCLEOTIDE SEQUENCE</scope>
    <source>
        <strain evidence="2">Fish Creek</strain>
    </source>
</reference>
<feature type="region of interest" description="Disordered" evidence="1">
    <location>
        <begin position="107"/>
        <end position="134"/>
    </location>
</feature>
<evidence type="ECO:0000256" key="1">
    <source>
        <dbReference type="SAM" id="MobiDB-lite"/>
    </source>
</evidence>
<organism evidence="2 3">
    <name type="scientific">Theileria orientalis</name>
    <dbReference type="NCBI Taxonomy" id="68886"/>
    <lineage>
        <taxon>Eukaryota</taxon>
        <taxon>Sar</taxon>
        <taxon>Alveolata</taxon>
        <taxon>Apicomplexa</taxon>
        <taxon>Aconoidasida</taxon>
        <taxon>Piroplasmida</taxon>
        <taxon>Theileriidae</taxon>
        <taxon>Theileria</taxon>
    </lineage>
</organism>
<accession>A0A976QSN1</accession>
<feature type="compositionally biased region" description="Low complexity" evidence="1">
    <location>
        <begin position="187"/>
        <end position="197"/>
    </location>
</feature>
<evidence type="ECO:0000313" key="3">
    <source>
        <dbReference type="Proteomes" id="UP000244803"/>
    </source>
</evidence>
<feature type="region of interest" description="Disordered" evidence="1">
    <location>
        <begin position="656"/>
        <end position="680"/>
    </location>
</feature>
<dbReference type="Proteomes" id="UP000244803">
    <property type="component" value="Chromosome 3"/>
</dbReference>
<sequence length="834" mass="94503">MDNLYSSYEDCLSLWLLHVYRDLHKNRTFGSLKLLLKLRNTKFLKQFSHVILNSRGDLDDPLIEFLLYLVSLVSPQFPDTGTGNVASTPSLDSPACDCLSRSQSIGVPPRTHVRRHTSAHENNQNTTLQTTQRLSAQSHFNYDRRWAKGIRSRLKMGTSSIDSVAESIIVNTPPRTRNEAVVNRGTSSASRSPSRLPSIFTSGGFRPGISLREVTRKLTTRNSKRGFYTPGARGINRSGSILPDNGLIPGYVVFINMFLSALVPILLYTYLQRVKANRNNHLAIIHDYYKFVISNTKTKDAGQTSKNTDYGNPILFGLTRSTVSGANTSNRRKDKKVFRSFRTLTQRLLMKVTSFKGLLALIGNDNLSDELAVYETLFSHFSKYPSSDSAEPLDNTSGLQLLLYKLSLLNLHYHDHNYTEVPKNIYNIYNKLDDSVIKTQLESSLIYCYRLRINDLNLKLNVSKLFKNLIKFSKYSEGKFKRYYNPLVTLSSTNLTNGSSSARHPGGLRYKASGNKASAGGNIAYGDSSWREFSDVGILRVLMNDLVFFGSNLLYLNRVLSTSPISATFRNESYLEDSDRYMYYAYRIIRLVQGADSGRNRAVKASKFRANPYSSLRINNMEYVYNAFLHLIRYVFQLKSASKDIFTHNNTHSPRVIDSTKSDTTNTNPPNSNTTNGAENCDSKLTISNKYNIFDCRGSGKRVFVTDDLCLLVLKLNFDFYRLVFGNLPMLKEVHEAILSSNLSKAGDEVDCSNLTHHSSQDLADKVNTLVGNDQDLARRYLYSAYTYLNVVKTFKEVKRRISYEMYPVSYWLACSHLKLLESKLDSQCQSKPP</sequence>
<feature type="compositionally biased region" description="Low complexity" evidence="1">
    <location>
        <begin position="122"/>
        <end position="132"/>
    </location>
</feature>
<protein>
    <submittedName>
        <fullName evidence="2">Uncharacterized protein</fullName>
    </submittedName>
</protein>
<feature type="compositionally biased region" description="Low complexity" evidence="1">
    <location>
        <begin position="664"/>
        <end position="676"/>
    </location>
</feature>
<evidence type="ECO:0000313" key="2">
    <source>
        <dbReference type="EMBL" id="UKJ89153.2"/>
    </source>
</evidence>